<evidence type="ECO:0000313" key="2">
    <source>
        <dbReference type="Proteomes" id="UP000054596"/>
    </source>
</evidence>
<reference evidence="1" key="1">
    <citation type="submission" date="2016-01" db="EMBL/GenBank/DDBJ databases">
        <authorList>
            <person name="Peeters C."/>
        </authorList>
    </citation>
    <scope>NUCLEOTIDE SEQUENCE [LARGE SCALE GENOMIC DNA]</scope>
    <source>
        <strain evidence="1">LMG 29325</strain>
    </source>
</reference>
<dbReference type="EMBL" id="FCOJ02000004">
    <property type="protein sequence ID" value="SAK46915.1"/>
    <property type="molecule type" value="Genomic_DNA"/>
</dbReference>
<organism evidence="1 2">
    <name type="scientific">Caballeronia glebae</name>
    <dbReference type="NCBI Taxonomy" id="1777143"/>
    <lineage>
        <taxon>Bacteria</taxon>
        <taxon>Pseudomonadati</taxon>
        <taxon>Pseudomonadota</taxon>
        <taxon>Betaproteobacteria</taxon>
        <taxon>Burkholderiales</taxon>
        <taxon>Burkholderiaceae</taxon>
        <taxon>Caballeronia</taxon>
    </lineage>
</organism>
<accession>A0A157ZN31</accession>
<dbReference type="AlphaFoldDB" id="A0A157ZN31"/>
<evidence type="ECO:0000313" key="1">
    <source>
        <dbReference type="EMBL" id="SAK46915.1"/>
    </source>
</evidence>
<comment type="caution">
    <text evidence="1">The sequence shown here is derived from an EMBL/GenBank/DDBJ whole genome shotgun (WGS) entry which is preliminary data.</text>
</comment>
<proteinExistence type="predicted"/>
<protein>
    <submittedName>
        <fullName evidence="1">Uncharacterized protein</fullName>
    </submittedName>
</protein>
<keyword evidence="2" id="KW-1185">Reference proteome</keyword>
<gene>
    <name evidence="1" type="ORF">AWB82_00949</name>
</gene>
<name>A0A157ZN31_9BURK</name>
<dbReference type="Proteomes" id="UP000054596">
    <property type="component" value="Unassembled WGS sequence"/>
</dbReference>
<sequence length="72" mass="7485">MRRCNRTANTAAAMEIATMPKKSAVRGPIVSALPTAGGFGGYLRKGTMATLTKPNSASIADVPRARNAPSRP</sequence>